<evidence type="ECO:0000256" key="5">
    <source>
        <dbReference type="ARBA" id="ARBA00022554"/>
    </source>
</evidence>
<evidence type="ECO:0000259" key="15">
    <source>
        <dbReference type="Pfam" id="PF00149"/>
    </source>
</evidence>
<name>A0AAI8YEB0_9PEZI</name>
<feature type="chain" id="PRO_5042488766" description="Endopolyphosphatase" evidence="14">
    <location>
        <begin position="24"/>
        <end position="701"/>
    </location>
</feature>
<feature type="compositionally biased region" description="Basic residues" evidence="13">
    <location>
        <begin position="660"/>
        <end position="680"/>
    </location>
</feature>
<feature type="compositionally biased region" description="Basic residues" evidence="13">
    <location>
        <begin position="387"/>
        <end position="402"/>
    </location>
</feature>
<keyword evidence="14" id="KW-0732">Signal</keyword>
<evidence type="ECO:0000256" key="3">
    <source>
        <dbReference type="ARBA" id="ARBA00012459"/>
    </source>
</evidence>
<keyword evidence="9" id="KW-1133">Transmembrane helix</keyword>
<comment type="catalytic activity">
    <reaction evidence="12">
        <text>[phosphate](n+1) + n H2O = (n+1) phosphate + n H(+)</text>
        <dbReference type="Rhea" id="RHEA:22452"/>
        <dbReference type="Rhea" id="RHEA-COMP:14280"/>
        <dbReference type="ChEBI" id="CHEBI:15377"/>
        <dbReference type="ChEBI" id="CHEBI:15378"/>
        <dbReference type="ChEBI" id="CHEBI:16838"/>
        <dbReference type="ChEBI" id="CHEBI:43474"/>
        <dbReference type="EC" id="3.6.1.10"/>
    </reaction>
</comment>
<feature type="compositionally biased region" description="Basic and acidic residues" evidence="13">
    <location>
        <begin position="459"/>
        <end position="472"/>
    </location>
</feature>
<feature type="compositionally biased region" description="Basic residues" evidence="13">
    <location>
        <begin position="550"/>
        <end position="563"/>
    </location>
</feature>
<feature type="compositionally biased region" description="Pro residues" evidence="13">
    <location>
        <begin position="490"/>
        <end position="509"/>
    </location>
</feature>
<feature type="compositionally biased region" description="Basic residues" evidence="13">
    <location>
        <begin position="478"/>
        <end position="489"/>
    </location>
</feature>
<feature type="compositionally biased region" description="Acidic residues" evidence="13">
    <location>
        <begin position="621"/>
        <end position="655"/>
    </location>
</feature>
<feature type="signal peptide" evidence="14">
    <location>
        <begin position="1"/>
        <end position="23"/>
    </location>
</feature>
<dbReference type="CDD" id="cd00842">
    <property type="entry name" value="MPP_ASMase"/>
    <property type="match status" value="1"/>
</dbReference>
<dbReference type="GO" id="GO:0000298">
    <property type="term" value="F:endopolyphosphatase activity"/>
    <property type="evidence" value="ECO:0007669"/>
    <property type="project" value="UniProtKB-EC"/>
</dbReference>
<evidence type="ECO:0000256" key="12">
    <source>
        <dbReference type="PIRNR" id="PIRNR027093"/>
    </source>
</evidence>
<keyword evidence="5 12" id="KW-0926">Vacuole</keyword>
<dbReference type="SUPFAM" id="SSF56300">
    <property type="entry name" value="Metallo-dependent phosphatases"/>
    <property type="match status" value="1"/>
</dbReference>
<evidence type="ECO:0000256" key="14">
    <source>
        <dbReference type="SAM" id="SignalP"/>
    </source>
</evidence>
<comment type="function">
    <text evidence="12">Catalyzes the hydrolysis of inorganic polyphosphate (polyP) chains of many hundreds of phosphate residues into shorter lengths.</text>
</comment>
<dbReference type="EC" id="3.6.1.10" evidence="3 12"/>
<dbReference type="AlphaFoldDB" id="A0AAI8YEB0"/>
<keyword evidence="6" id="KW-0812">Transmembrane</keyword>
<keyword evidence="17" id="KW-1185">Reference proteome</keyword>
<dbReference type="GO" id="GO:0000324">
    <property type="term" value="C:fungal-type vacuole"/>
    <property type="evidence" value="ECO:0007669"/>
    <property type="project" value="TreeGrafter"/>
</dbReference>
<accession>A0AAI8YEB0</accession>
<protein>
    <recommendedName>
        <fullName evidence="4 12">Endopolyphosphatase</fullName>
        <ecNumber evidence="3 12">3.6.1.10</ecNumber>
    </recommendedName>
</protein>
<evidence type="ECO:0000256" key="1">
    <source>
        <dbReference type="ARBA" id="ARBA00004576"/>
    </source>
</evidence>
<gene>
    <name evidence="16" type="ORF">KHLLAP_LOCUS2068</name>
</gene>
<dbReference type="Proteomes" id="UP001295740">
    <property type="component" value="Unassembled WGS sequence"/>
</dbReference>
<dbReference type="GO" id="GO:0004309">
    <property type="term" value="F:exopolyphosphatase activity"/>
    <property type="evidence" value="ECO:0007669"/>
    <property type="project" value="TreeGrafter"/>
</dbReference>
<proteinExistence type="inferred from homology"/>
<evidence type="ECO:0000256" key="4">
    <source>
        <dbReference type="ARBA" id="ARBA00014458"/>
    </source>
</evidence>
<evidence type="ECO:0000256" key="7">
    <source>
        <dbReference type="ARBA" id="ARBA00022801"/>
    </source>
</evidence>
<feature type="compositionally biased region" description="Basic and acidic residues" evidence="13">
    <location>
        <begin position="608"/>
        <end position="620"/>
    </location>
</feature>
<dbReference type="FunFam" id="3.60.21.10:FF:000082">
    <property type="entry name" value="Endopolyphosphatase"/>
    <property type="match status" value="1"/>
</dbReference>
<feature type="region of interest" description="Disordered" evidence="13">
    <location>
        <begin position="457"/>
        <end position="510"/>
    </location>
</feature>
<feature type="region of interest" description="Disordered" evidence="13">
    <location>
        <begin position="380"/>
        <end position="402"/>
    </location>
</feature>
<feature type="domain" description="Calcineurin-like phosphoesterase" evidence="15">
    <location>
        <begin position="54"/>
        <end position="316"/>
    </location>
</feature>
<dbReference type="GO" id="GO:0005774">
    <property type="term" value="C:vacuolar membrane"/>
    <property type="evidence" value="ECO:0007669"/>
    <property type="project" value="UniProtKB-SubCell"/>
</dbReference>
<evidence type="ECO:0000256" key="8">
    <source>
        <dbReference type="ARBA" id="ARBA00022968"/>
    </source>
</evidence>
<organism evidence="16 17">
    <name type="scientific">Anthostomella pinea</name>
    <dbReference type="NCBI Taxonomy" id="933095"/>
    <lineage>
        <taxon>Eukaryota</taxon>
        <taxon>Fungi</taxon>
        <taxon>Dikarya</taxon>
        <taxon>Ascomycota</taxon>
        <taxon>Pezizomycotina</taxon>
        <taxon>Sordariomycetes</taxon>
        <taxon>Xylariomycetidae</taxon>
        <taxon>Xylariales</taxon>
        <taxon>Xylariaceae</taxon>
        <taxon>Anthostomella</taxon>
    </lineage>
</organism>
<keyword evidence="11" id="KW-0325">Glycoprotein</keyword>
<dbReference type="PIRSF" id="PIRSF027093">
    <property type="entry name" value="EndopolyPtase_N1"/>
    <property type="match status" value="1"/>
</dbReference>
<evidence type="ECO:0000313" key="17">
    <source>
        <dbReference type="Proteomes" id="UP001295740"/>
    </source>
</evidence>
<dbReference type="InterPro" id="IPR012358">
    <property type="entry name" value="EndopolyPtase_N1"/>
</dbReference>
<feature type="region of interest" description="Disordered" evidence="13">
    <location>
        <begin position="539"/>
        <end position="563"/>
    </location>
</feature>
<dbReference type="PANTHER" id="PTHR10340">
    <property type="entry name" value="SPHINGOMYELIN PHOSPHODIESTERASE"/>
    <property type="match status" value="1"/>
</dbReference>
<dbReference type="InterPro" id="IPR041805">
    <property type="entry name" value="ASMase/PPN1_MPP"/>
</dbReference>
<comment type="subcellular location">
    <subcellularLocation>
        <location evidence="1">Vacuole membrane</location>
        <topology evidence="1">Single-pass type II membrane protein</topology>
    </subcellularLocation>
</comment>
<keyword evidence="7 12" id="KW-0378">Hydrolase</keyword>
<dbReference type="Pfam" id="PF00149">
    <property type="entry name" value="Metallophos"/>
    <property type="match status" value="1"/>
</dbReference>
<dbReference type="PANTHER" id="PTHR10340:SF55">
    <property type="entry name" value="ENDOPOLYPHOSPHATASE"/>
    <property type="match status" value="1"/>
</dbReference>
<dbReference type="InterPro" id="IPR004843">
    <property type="entry name" value="Calcineurin-like_PHP"/>
</dbReference>
<keyword evidence="10 12" id="KW-0472">Membrane</keyword>
<keyword evidence="8" id="KW-0735">Signal-anchor</keyword>
<sequence length="701" mass="79554">MALIKYFLFQWALLASVAFSVPATGTQYALQAEAGGAGSRGQQQPATQRKLRGRFLHITDLHPDEYYKAHTSTEADTACHRGRGPAGAYGAETSDCDSPLALVNATLDWISANLIDSIDFVVWTGDSARHDSDEEIPRHNKDILAMNRRTADAFQDTFSDEKGLVVPVVPTFGNNDIYPHNILMPGPNDILKTYTDIWRSFIPEAQRHSFEFGGWFYTEVIPGKLAVFSLNTMYFFDRNAGIDDCVHPSEPGYKHFEWLRVQLQSMRTRGMKAILMGHVPPARTSAKQLWDETCWQKYTLWLEKFRDVVVGSLYGHMNIDHFLLQDTKEIDLAIVEGLRKKNVVSRETMDDDISIQSSTDYLKELRDDWARLPDPTILEQDVEEAGKKKHKKKKGKKGKKKLGGPWAERYQLTLISPSIVPNYFPTLRVIEYNITGLEDAPSWVDTMRALDALSNRPAPEPELHELELRQEPSFEIGKRKKKKGKKPKHPNLPIPNAPEKGAPPGPAYAPQPLTFTGFTQYYANLTYINNDITTESMENDEMSLSGWNPGKHKDKTPKHKKPQPKKFAFEVEYSTFDDKIYKLKDLTVKSFVDLAHRIGKASAKSKALVKDDPESNKEASEQELESADALEDSESEEGEDGLEHNDDDDELDSELEVERKKKHKGHKKKKKKHGKGRKTWLHFLNHAFVSTRSKQELEGMG</sequence>
<dbReference type="EMBL" id="CAUWAG010000003">
    <property type="protein sequence ID" value="CAJ2501600.1"/>
    <property type="molecule type" value="Genomic_DNA"/>
</dbReference>
<dbReference type="GO" id="GO:0008081">
    <property type="term" value="F:phosphoric diester hydrolase activity"/>
    <property type="evidence" value="ECO:0007669"/>
    <property type="project" value="TreeGrafter"/>
</dbReference>
<evidence type="ECO:0000256" key="9">
    <source>
        <dbReference type="ARBA" id="ARBA00022989"/>
    </source>
</evidence>
<evidence type="ECO:0000313" key="16">
    <source>
        <dbReference type="EMBL" id="CAJ2501600.1"/>
    </source>
</evidence>
<evidence type="ECO:0000256" key="10">
    <source>
        <dbReference type="ARBA" id="ARBA00023136"/>
    </source>
</evidence>
<evidence type="ECO:0000256" key="11">
    <source>
        <dbReference type="ARBA" id="ARBA00023180"/>
    </source>
</evidence>
<dbReference type="GO" id="GO:0006798">
    <property type="term" value="P:polyphosphate catabolic process"/>
    <property type="evidence" value="ECO:0007669"/>
    <property type="project" value="TreeGrafter"/>
</dbReference>
<evidence type="ECO:0000256" key="13">
    <source>
        <dbReference type="SAM" id="MobiDB-lite"/>
    </source>
</evidence>
<evidence type="ECO:0000256" key="6">
    <source>
        <dbReference type="ARBA" id="ARBA00022692"/>
    </source>
</evidence>
<feature type="region of interest" description="Disordered" evidence="13">
    <location>
        <begin position="602"/>
        <end position="680"/>
    </location>
</feature>
<dbReference type="InterPro" id="IPR029052">
    <property type="entry name" value="Metallo-depent_PP-like"/>
</dbReference>
<comment type="similarity">
    <text evidence="2">Belongs to the endopolyphosphatase PPN1 family.</text>
</comment>
<comment type="caution">
    <text evidence="16">The sequence shown here is derived from an EMBL/GenBank/DDBJ whole genome shotgun (WGS) entry which is preliminary data.</text>
</comment>
<dbReference type="Gene3D" id="3.60.21.10">
    <property type="match status" value="1"/>
</dbReference>
<evidence type="ECO:0000256" key="2">
    <source>
        <dbReference type="ARBA" id="ARBA00010399"/>
    </source>
</evidence>
<reference evidence="16" key="1">
    <citation type="submission" date="2023-10" db="EMBL/GenBank/DDBJ databases">
        <authorList>
            <person name="Hackl T."/>
        </authorList>
    </citation>
    <scope>NUCLEOTIDE SEQUENCE</scope>
</reference>